<dbReference type="PROSITE" id="PS00674">
    <property type="entry name" value="AAA"/>
    <property type="match status" value="1"/>
</dbReference>
<dbReference type="PANTHER" id="PTHR23073">
    <property type="entry name" value="26S PROTEASOME REGULATORY SUBUNIT"/>
    <property type="match status" value="1"/>
</dbReference>
<feature type="domain" description="AAA+ ATPase" evidence="9">
    <location>
        <begin position="207"/>
        <end position="346"/>
    </location>
</feature>
<dbReference type="GO" id="GO:0016887">
    <property type="term" value="F:ATP hydrolysis activity"/>
    <property type="evidence" value="ECO:0007669"/>
    <property type="project" value="InterPro"/>
</dbReference>
<evidence type="ECO:0000256" key="4">
    <source>
        <dbReference type="ARBA" id="ARBA00022741"/>
    </source>
</evidence>
<dbReference type="InterPro" id="IPR003960">
    <property type="entry name" value="ATPase_AAA_CS"/>
</dbReference>
<evidence type="ECO:0000256" key="3">
    <source>
        <dbReference type="ARBA" id="ARBA00022490"/>
    </source>
</evidence>
<keyword evidence="4 7" id="KW-0547">Nucleotide-binding</keyword>
<evidence type="ECO:0000256" key="7">
    <source>
        <dbReference type="RuleBase" id="RU003651"/>
    </source>
</evidence>
<dbReference type="FunFam" id="1.10.8.60:FF:000009">
    <property type="entry name" value="26S protease regulatory subunit 6A"/>
    <property type="match status" value="1"/>
</dbReference>
<evidence type="ECO:0000259" key="9">
    <source>
        <dbReference type="SMART" id="SM00382"/>
    </source>
</evidence>
<evidence type="ECO:0000313" key="11">
    <source>
        <dbReference type="Proteomes" id="UP000054632"/>
    </source>
</evidence>
<name>A0A0V1E6K2_TRIPS</name>
<dbReference type="Proteomes" id="UP000054632">
    <property type="component" value="Unassembled WGS sequence"/>
</dbReference>
<evidence type="ECO:0000256" key="2">
    <source>
        <dbReference type="ARBA" id="ARBA00006914"/>
    </source>
</evidence>
<dbReference type="EMBL" id="JYDR01000089">
    <property type="protein sequence ID" value="KRY69488.1"/>
    <property type="molecule type" value="Genomic_DNA"/>
</dbReference>
<keyword evidence="3" id="KW-0963">Cytoplasm</keyword>
<keyword evidence="10" id="KW-0645">Protease</keyword>
<evidence type="ECO:0000256" key="5">
    <source>
        <dbReference type="ARBA" id="ARBA00022840"/>
    </source>
</evidence>
<dbReference type="SUPFAM" id="SSF52540">
    <property type="entry name" value="P-loop containing nucleoside triphosphate hydrolases"/>
    <property type="match status" value="1"/>
</dbReference>
<organism evidence="10 11">
    <name type="scientific">Trichinella pseudospiralis</name>
    <name type="common">Parasitic roundworm</name>
    <dbReference type="NCBI Taxonomy" id="6337"/>
    <lineage>
        <taxon>Eukaryota</taxon>
        <taxon>Metazoa</taxon>
        <taxon>Ecdysozoa</taxon>
        <taxon>Nematoda</taxon>
        <taxon>Enoplea</taxon>
        <taxon>Dorylaimia</taxon>
        <taxon>Trichinellida</taxon>
        <taxon>Trichinellidae</taxon>
        <taxon>Trichinella</taxon>
    </lineage>
</organism>
<reference evidence="10 11" key="1">
    <citation type="submission" date="2015-01" db="EMBL/GenBank/DDBJ databases">
        <title>Evolution of Trichinella species and genotypes.</title>
        <authorList>
            <person name="Korhonen P.K."/>
            <person name="Edoardo P."/>
            <person name="Giuseppe L.R."/>
            <person name="Gasser R.B."/>
        </authorList>
    </citation>
    <scope>NUCLEOTIDE SEQUENCE [LARGE SCALE GENOMIC DNA]</scope>
    <source>
        <strain evidence="10">ISS13</strain>
    </source>
</reference>
<proteinExistence type="inferred from homology"/>
<dbReference type="AlphaFoldDB" id="A0A0V1E6K2"/>
<comment type="subcellular location">
    <subcellularLocation>
        <location evidence="1">Cytoplasm</location>
    </subcellularLocation>
</comment>
<dbReference type="InterPro" id="IPR027417">
    <property type="entry name" value="P-loop_NTPase"/>
</dbReference>
<sequence>MDQKSLSEYLKSKEKEVLNMNKAELLKELKKTEAQKSLLKKELHALEKEIHDHQQATKRIQSELQKYKRLPYIVCTISEILKVKDVVGAKNITNTYQVDAAGNENNDELIVVKAMSRLTYMLPNSGLIKPGILKVGDLVAMSRDGLKLVELLPSEYDPRVKVMELINQPNQQFCDIGGLDDQIQEMIEAVVYPITHKEYFEAFRVDPPKGVLMYGPPGTGKTLLARALASNGKCTFLKLSGTALLQRYVGEGAKMVREAFRLAKEKAPTVLFIDEIDAIGSKRHNSDYGSDHEVHRTMLELLTQMDGFKVNENIRVIAATNRPDVLDPALTRSGRFDRKVELPLPNEKARIQIMQIYAQKMNVSRNVNFEELARCTDDFNGAQCKAVVTEAGMIALRENKVQITHEHFLAAILELPKTNDGFQLFYVSLDDLTKLKCSSSDDFDENASDYQNQELLLHLPQINHLFGIT</sequence>
<evidence type="ECO:0000256" key="6">
    <source>
        <dbReference type="ARBA" id="ARBA00022942"/>
    </source>
</evidence>
<dbReference type="GO" id="GO:0005524">
    <property type="term" value="F:ATP binding"/>
    <property type="evidence" value="ECO:0007669"/>
    <property type="project" value="UniProtKB-KW"/>
</dbReference>
<dbReference type="InterPro" id="IPR012340">
    <property type="entry name" value="NA-bd_OB-fold"/>
</dbReference>
<dbReference type="Pfam" id="PF17862">
    <property type="entry name" value="AAA_lid_3"/>
    <property type="match status" value="1"/>
</dbReference>
<comment type="caution">
    <text evidence="10">The sequence shown here is derived from an EMBL/GenBank/DDBJ whole genome shotgun (WGS) entry which is preliminary data.</text>
</comment>
<dbReference type="FunFam" id="3.40.50.300:FF:000033">
    <property type="entry name" value="26S protease regulatory subunit 6B"/>
    <property type="match status" value="1"/>
</dbReference>
<dbReference type="GO" id="GO:0000502">
    <property type="term" value="C:proteasome complex"/>
    <property type="evidence" value="ECO:0007669"/>
    <property type="project" value="UniProtKB-KW"/>
</dbReference>
<evidence type="ECO:0000313" key="10">
    <source>
        <dbReference type="EMBL" id="KRY69488.1"/>
    </source>
</evidence>
<dbReference type="InterPro" id="IPR003959">
    <property type="entry name" value="ATPase_AAA_core"/>
</dbReference>
<protein>
    <submittedName>
        <fullName evidence="10">26S protease regulatory subunit 6A</fullName>
    </submittedName>
</protein>
<dbReference type="Gene3D" id="3.40.50.300">
    <property type="entry name" value="P-loop containing nucleotide triphosphate hydrolases"/>
    <property type="match status" value="1"/>
</dbReference>
<dbReference type="InterPro" id="IPR050221">
    <property type="entry name" value="26S_Proteasome_ATPase"/>
</dbReference>
<dbReference type="GO" id="GO:0008233">
    <property type="term" value="F:peptidase activity"/>
    <property type="evidence" value="ECO:0007669"/>
    <property type="project" value="UniProtKB-KW"/>
</dbReference>
<feature type="coiled-coil region" evidence="8">
    <location>
        <begin position="15"/>
        <end position="70"/>
    </location>
</feature>
<dbReference type="GO" id="GO:0005737">
    <property type="term" value="C:cytoplasm"/>
    <property type="evidence" value="ECO:0007669"/>
    <property type="project" value="UniProtKB-SubCell"/>
</dbReference>
<dbReference type="InterPro" id="IPR003593">
    <property type="entry name" value="AAA+_ATPase"/>
</dbReference>
<dbReference type="Pfam" id="PF00004">
    <property type="entry name" value="AAA"/>
    <property type="match status" value="1"/>
</dbReference>
<dbReference type="GO" id="GO:0006508">
    <property type="term" value="P:proteolysis"/>
    <property type="evidence" value="ECO:0007669"/>
    <property type="project" value="UniProtKB-KW"/>
</dbReference>
<keyword evidence="6" id="KW-0647">Proteasome</keyword>
<keyword evidence="5 7" id="KW-0067">ATP-binding</keyword>
<comment type="similarity">
    <text evidence="2 7">Belongs to the AAA ATPase family.</text>
</comment>
<evidence type="ECO:0000256" key="1">
    <source>
        <dbReference type="ARBA" id="ARBA00004496"/>
    </source>
</evidence>
<evidence type="ECO:0000256" key="8">
    <source>
        <dbReference type="SAM" id="Coils"/>
    </source>
</evidence>
<keyword evidence="10" id="KW-0378">Hydrolase</keyword>
<dbReference type="InterPro" id="IPR041569">
    <property type="entry name" value="AAA_lid_3"/>
</dbReference>
<keyword evidence="8" id="KW-0175">Coiled coil</keyword>
<accession>A0A0V1E6K2</accession>
<gene>
    <name evidence="10" type="primary">PSMC3</name>
    <name evidence="10" type="ORF">T4A_11933</name>
</gene>
<dbReference type="SMART" id="SM00382">
    <property type="entry name" value="AAA"/>
    <property type="match status" value="1"/>
</dbReference>
<dbReference type="Gene3D" id="1.10.8.60">
    <property type="match status" value="1"/>
</dbReference>
<dbReference type="Gene3D" id="2.40.50.140">
    <property type="entry name" value="Nucleic acid-binding proteins"/>
    <property type="match status" value="1"/>
</dbReference>